<evidence type="ECO:0000256" key="2">
    <source>
        <dbReference type="ARBA" id="ARBA00022801"/>
    </source>
</evidence>
<dbReference type="PANTHER" id="PTHR31062">
    <property type="entry name" value="XYLOGLUCAN ENDOTRANSGLUCOSYLASE/HYDROLASE PROTEIN 8-RELATED"/>
    <property type="match status" value="1"/>
</dbReference>
<dbReference type="EMBL" id="JBBWWR010000018">
    <property type="protein sequence ID" value="KAK8944011.1"/>
    <property type="molecule type" value="Genomic_DNA"/>
</dbReference>
<dbReference type="PIRSF" id="PIRSF005604">
    <property type="entry name" value="XET"/>
    <property type="match status" value="1"/>
</dbReference>
<keyword evidence="5" id="KW-0961">Cell wall biogenesis/degradation</keyword>
<name>A0ABR2LMP0_9ASPA</name>
<dbReference type="CDD" id="cd02176">
    <property type="entry name" value="GH16_XET"/>
    <property type="match status" value="1"/>
</dbReference>
<feature type="chain" id="PRO_5045009386" description="Xyloglucan endotransglucosylase/hydrolase" evidence="5">
    <location>
        <begin position="25"/>
        <end position="295"/>
    </location>
</feature>
<evidence type="ECO:0000256" key="3">
    <source>
        <dbReference type="ARBA" id="ARBA00023157"/>
    </source>
</evidence>
<feature type="domain" description="GH16" evidence="6">
    <location>
        <begin position="19"/>
        <end position="220"/>
    </location>
</feature>
<comment type="function">
    <text evidence="5">Catalyzes xyloglucan endohydrolysis (XEH) and/or endotransglycosylation (XET). Cleaves and religates xyloglucan polymers, an essential constituent of the primary cell wall, and thereby participates in cell wall construction of growing tissues.</text>
</comment>
<keyword evidence="3" id="KW-1015">Disulfide bond</keyword>
<dbReference type="Pfam" id="PF06955">
    <property type="entry name" value="XET_C"/>
    <property type="match status" value="1"/>
</dbReference>
<evidence type="ECO:0000256" key="5">
    <source>
        <dbReference type="RuleBase" id="RU361120"/>
    </source>
</evidence>
<dbReference type="InterPro" id="IPR044791">
    <property type="entry name" value="Beta-glucanase/XTH"/>
</dbReference>
<dbReference type="InterPro" id="IPR010713">
    <property type="entry name" value="XET_C"/>
</dbReference>
<organism evidence="7 8">
    <name type="scientific">Platanthera guangdongensis</name>
    <dbReference type="NCBI Taxonomy" id="2320717"/>
    <lineage>
        <taxon>Eukaryota</taxon>
        <taxon>Viridiplantae</taxon>
        <taxon>Streptophyta</taxon>
        <taxon>Embryophyta</taxon>
        <taxon>Tracheophyta</taxon>
        <taxon>Spermatophyta</taxon>
        <taxon>Magnoliopsida</taxon>
        <taxon>Liliopsida</taxon>
        <taxon>Asparagales</taxon>
        <taxon>Orchidaceae</taxon>
        <taxon>Orchidoideae</taxon>
        <taxon>Orchideae</taxon>
        <taxon>Orchidinae</taxon>
        <taxon>Platanthera</taxon>
    </lineage>
</organism>
<keyword evidence="5" id="KW-0134">Cell wall</keyword>
<accession>A0ABR2LMP0</accession>
<comment type="caution">
    <text evidence="7">The sequence shown here is derived from an EMBL/GenBank/DDBJ whole genome shotgun (WGS) entry which is preliminary data.</text>
</comment>
<feature type="signal peptide" evidence="5">
    <location>
        <begin position="1"/>
        <end position="24"/>
    </location>
</feature>
<dbReference type="Proteomes" id="UP001412067">
    <property type="component" value="Unassembled WGS sequence"/>
</dbReference>
<dbReference type="InterPro" id="IPR000757">
    <property type="entry name" value="Beta-glucanase-like"/>
</dbReference>
<keyword evidence="5" id="KW-0052">Apoplast</keyword>
<dbReference type="InterPro" id="IPR013320">
    <property type="entry name" value="ConA-like_dom_sf"/>
</dbReference>
<keyword evidence="2 5" id="KW-0378">Hydrolase</keyword>
<keyword evidence="4 5" id="KW-0326">Glycosidase</keyword>
<reference evidence="7 8" key="1">
    <citation type="journal article" date="2022" name="Nat. Plants">
        <title>Genomes of leafy and leafless Platanthera orchids illuminate the evolution of mycoheterotrophy.</title>
        <authorList>
            <person name="Li M.H."/>
            <person name="Liu K.W."/>
            <person name="Li Z."/>
            <person name="Lu H.C."/>
            <person name="Ye Q.L."/>
            <person name="Zhang D."/>
            <person name="Wang J.Y."/>
            <person name="Li Y.F."/>
            <person name="Zhong Z.M."/>
            <person name="Liu X."/>
            <person name="Yu X."/>
            <person name="Liu D.K."/>
            <person name="Tu X.D."/>
            <person name="Liu B."/>
            <person name="Hao Y."/>
            <person name="Liao X.Y."/>
            <person name="Jiang Y.T."/>
            <person name="Sun W.H."/>
            <person name="Chen J."/>
            <person name="Chen Y.Q."/>
            <person name="Ai Y."/>
            <person name="Zhai J.W."/>
            <person name="Wu S.S."/>
            <person name="Zhou Z."/>
            <person name="Hsiao Y.Y."/>
            <person name="Wu W.L."/>
            <person name="Chen Y.Y."/>
            <person name="Lin Y.F."/>
            <person name="Hsu J.L."/>
            <person name="Li C.Y."/>
            <person name="Wang Z.W."/>
            <person name="Zhao X."/>
            <person name="Zhong W.Y."/>
            <person name="Ma X.K."/>
            <person name="Ma L."/>
            <person name="Huang J."/>
            <person name="Chen G.Z."/>
            <person name="Huang M.Z."/>
            <person name="Huang L."/>
            <person name="Peng D.H."/>
            <person name="Luo Y.B."/>
            <person name="Zou S.Q."/>
            <person name="Chen S.P."/>
            <person name="Lan S."/>
            <person name="Tsai W.C."/>
            <person name="Van de Peer Y."/>
            <person name="Liu Z.J."/>
        </authorList>
    </citation>
    <scope>NUCLEOTIDE SEQUENCE [LARGE SCALE GENOMIC DNA]</scope>
    <source>
        <strain evidence="7">Lor288</strain>
    </source>
</reference>
<dbReference type="InterPro" id="IPR016455">
    <property type="entry name" value="XTH"/>
</dbReference>
<evidence type="ECO:0000259" key="6">
    <source>
        <dbReference type="PROSITE" id="PS51762"/>
    </source>
</evidence>
<keyword evidence="5" id="KW-0964">Secreted</keyword>
<comment type="similarity">
    <text evidence="5">Belongs to the glycosyl hydrolase 16 family.</text>
</comment>
<comment type="subcellular location">
    <subcellularLocation>
        <location evidence="5">Secreted</location>
        <location evidence="5">Cell wall</location>
    </subcellularLocation>
    <subcellularLocation>
        <location evidence="5">Secreted</location>
        <location evidence="5">Extracellular space</location>
        <location evidence="5">Apoplast</location>
    </subcellularLocation>
</comment>
<dbReference type="EC" id="2.4.1.207" evidence="5"/>
<dbReference type="SUPFAM" id="SSF49899">
    <property type="entry name" value="Concanavalin A-like lectins/glucanases"/>
    <property type="match status" value="1"/>
</dbReference>
<keyword evidence="5" id="KW-0732">Signal</keyword>
<proteinExistence type="inferred from homology"/>
<dbReference type="Pfam" id="PF00722">
    <property type="entry name" value="Glyco_hydro_16"/>
    <property type="match status" value="1"/>
</dbReference>
<evidence type="ECO:0000313" key="7">
    <source>
        <dbReference type="EMBL" id="KAK8944011.1"/>
    </source>
</evidence>
<evidence type="ECO:0000313" key="8">
    <source>
        <dbReference type="Proteomes" id="UP001412067"/>
    </source>
</evidence>
<evidence type="ECO:0000256" key="4">
    <source>
        <dbReference type="ARBA" id="ARBA00023295"/>
    </source>
</evidence>
<keyword evidence="8" id="KW-1185">Reference proteome</keyword>
<protein>
    <recommendedName>
        <fullName evidence="5">Xyloglucan endotransglucosylase/hydrolase</fullName>
        <ecNumber evidence="5">2.4.1.207</ecNumber>
    </recommendedName>
</protein>
<dbReference type="Gene3D" id="2.60.120.200">
    <property type="match status" value="1"/>
</dbReference>
<evidence type="ECO:0000256" key="1">
    <source>
        <dbReference type="ARBA" id="ARBA00022679"/>
    </source>
</evidence>
<comment type="PTM">
    <text evidence="5">Contains at least one intrachain disulfide bond essential for its enzymatic activity.</text>
</comment>
<dbReference type="PROSITE" id="PS51762">
    <property type="entry name" value="GH16_2"/>
    <property type="match status" value="1"/>
</dbReference>
<sequence length="295" mass="34124">MASRCGSALIMLLTLSNVIDFSFSAIASTGNFDTDFLVTWSPSHVNTSVDRHSRTLKLDLQSGSAFSSKDMFLFGQIDMQIKLISGYSAGTVVAYYLSSNQPNRDEIDFEFLGKVLGQPYIVQTNIYVDGYDNREERICLWFDPTVEFHTYSILWNIHQIVFMVDWVPIRVYRNHGDKGVAFPMRQPMSLQLSLWNGESWATRGGLDKIDWSKGPFVAIFRNYEINACVWKGNPVFCGSDGNDNWWNKPNFSGLTFSQRRLLRWVRKYYLIYDYCNDPQRFQGRLPRECSLSNFF</sequence>
<gene>
    <name evidence="7" type="primary">XTH10</name>
    <name evidence="7" type="ORF">KSP40_PGU010476</name>
</gene>
<keyword evidence="1 5" id="KW-0808">Transferase</keyword>